<sequence length="377" mass="43184">MNHKVDHPGQELISSSRGEVEEEEEENKDRDGDEGKVGGEEEGMLPPPKRPRNQCLDRISALHDSLILHILSFLPMEDVVRTDRFVTFVNRTLLLCTCSHIKKFVLQFRHHPDIECSPLDTNLWIRFAMQNNVEELYLRFRGFTEVHRLPQHLFTNSTLRILSASNCIIAPGGGISWRLLKSLTLDYAELSDGALAKILLGCPVLEILKIRMFSSARRMDINSASLKMLVVHNCMIEDDEYAVEIAAPNLQVLELRDIRPLRNYYLISATLMDSRIGPLDITPELFSELLHLKTIEIVGFKELQEGFQLPLLQFESEVTTNARRVRCHRNLSDLHRDCCWASQGLLPLPLKRLMGSNPLSCYKILDTNAQYSLILWK</sequence>
<evidence type="ECO:0000313" key="4">
    <source>
        <dbReference type="Proteomes" id="UP000428333"/>
    </source>
</evidence>
<feature type="compositionally biased region" description="Basic and acidic residues" evidence="1">
    <location>
        <begin position="27"/>
        <end position="39"/>
    </location>
</feature>
<dbReference type="Proteomes" id="UP000428333">
    <property type="component" value="Linkage Group LG04"/>
</dbReference>
<dbReference type="InterPro" id="IPR032675">
    <property type="entry name" value="LRR_dom_sf"/>
</dbReference>
<protein>
    <recommendedName>
        <fullName evidence="2">F-box/LRR-repeat protein 15/At3g58940/PEG3-like LRR domain-containing protein</fullName>
    </recommendedName>
</protein>
<dbReference type="InterPro" id="IPR055411">
    <property type="entry name" value="LRR_FXL15/At3g58940/PEG3-like"/>
</dbReference>
<gene>
    <name evidence="3" type="ORF">C3L33_06311</name>
</gene>
<feature type="non-terminal residue" evidence="3">
    <location>
        <position position="1"/>
    </location>
</feature>
<evidence type="ECO:0000313" key="3">
    <source>
        <dbReference type="EMBL" id="KAE9461795.1"/>
    </source>
</evidence>
<keyword evidence="4" id="KW-1185">Reference proteome</keyword>
<proteinExistence type="predicted"/>
<dbReference type="InterPro" id="IPR036047">
    <property type="entry name" value="F-box-like_dom_sf"/>
</dbReference>
<dbReference type="Pfam" id="PF24758">
    <property type="entry name" value="LRR_At5g56370"/>
    <property type="match status" value="1"/>
</dbReference>
<comment type="caution">
    <text evidence="3">The sequence shown here is derived from an EMBL/GenBank/DDBJ whole genome shotgun (WGS) entry which is preliminary data.</text>
</comment>
<feature type="region of interest" description="Disordered" evidence="1">
    <location>
        <begin position="1"/>
        <end position="51"/>
    </location>
</feature>
<dbReference type="EMBL" id="QEFC01000937">
    <property type="protein sequence ID" value="KAE9461795.1"/>
    <property type="molecule type" value="Genomic_DNA"/>
</dbReference>
<dbReference type="AlphaFoldDB" id="A0A6A4LUU8"/>
<reference evidence="3 4" key="1">
    <citation type="journal article" date="2019" name="Genome Biol. Evol.">
        <title>The Rhododendron genome and chromosomal organization provide insight into shared whole-genome duplications across the heath family (Ericaceae).</title>
        <authorList>
            <person name="Soza V.L."/>
            <person name="Lindsley D."/>
            <person name="Waalkes A."/>
            <person name="Ramage E."/>
            <person name="Patwardhan R.P."/>
            <person name="Burton J.N."/>
            <person name="Adey A."/>
            <person name="Kumar A."/>
            <person name="Qiu R."/>
            <person name="Shendure J."/>
            <person name="Hall B."/>
        </authorList>
    </citation>
    <scope>NUCLEOTIDE SEQUENCE [LARGE SCALE GENOMIC DNA]</scope>
    <source>
        <strain evidence="3">RSF 1966-606</strain>
    </source>
</reference>
<name>A0A6A4LUU8_9ERIC</name>
<accession>A0A6A4LUU8</accession>
<dbReference type="PANTHER" id="PTHR31293">
    <property type="entry name" value="RNI-LIKE SUPERFAMILY PROTEIN"/>
    <property type="match status" value="1"/>
</dbReference>
<dbReference type="SUPFAM" id="SSF81383">
    <property type="entry name" value="F-box domain"/>
    <property type="match status" value="1"/>
</dbReference>
<dbReference type="SUPFAM" id="SSF52047">
    <property type="entry name" value="RNI-like"/>
    <property type="match status" value="1"/>
</dbReference>
<dbReference type="PANTHER" id="PTHR31293:SF12">
    <property type="entry name" value="RNI-LIKE SUPERFAMILY PROTEIN"/>
    <property type="match status" value="1"/>
</dbReference>
<organism evidence="3 4">
    <name type="scientific">Rhododendron williamsianum</name>
    <dbReference type="NCBI Taxonomy" id="262921"/>
    <lineage>
        <taxon>Eukaryota</taxon>
        <taxon>Viridiplantae</taxon>
        <taxon>Streptophyta</taxon>
        <taxon>Embryophyta</taxon>
        <taxon>Tracheophyta</taxon>
        <taxon>Spermatophyta</taxon>
        <taxon>Magnoliopsida</taxon>
        <taxon>eudicotyledons</taxon>
        <taxon>Gunneridae</taxon>
        <taxon>Pentapetalae</taxon>
        <taxon>asterids</taxon>
        <taxon>Ericales</taxon>
        <taxon>Ericaceae</taxon>
        <taxon>Ericoideae</taxon>
        <taxon>Rhodoreae</taxon>
        <taxon>Rhododendron</taxon>
    </lineage>
</organism>
<evidence type="ECO:0000259" key="2">
    <source>
        <dbReference type="Pfam" id="PF24758"/>
    </source>
</evidence>
<dbReference type="OrthoDB" id="1534647at2759"/>
<dbReference type="Gene3D" id="3.80.10.10">
    <property type="entry name" value="Ribonuclease Inhibitor"/>
    <property type="match status" value="1"/>
</dbReference>
<evidence type="ECO:0000256" key="1">
    <source>
        <dbReference type="SAM" id="MobiDB-lite"/>
    </source>
</evidence>
<feature type="domain" description="F-box/LRR-repeat protein 15/At3g58940/PEG3-like LRR" evidence="2">
    <location>
        <begin position="123"/>
        <end position="255"/>
    </location>
</feature>
<dbReference type="InterPro" id="IPR055294">
    <property type="entry name" value="FBL60-like"/>
</dbReference>